<protein>
    <recommendedName>
        <fullName evidence="1">F-box domain-containing protein</fullName>
    </recommendedName>
</protein>
<dbReference type="InterPro" id="IPR001810">
    <property type="entry name" value="F-box_dom"/>
</dbReference>
<dbReference type="EMBL" id="KN882047">
    <property type="protein sequence ID" value="KIY45533.1"/>
    <property type="molecule type" value="Genomic_DNA"/>
</dbReference>
<dbReference type="Proteomes" id="UP000054144">
    <property type="component" value="Unassembled WGS sequence"/>
</dbReference>
<dbReference type="Pfam" id="PF12937">
    <property type="entry name" value="F-box-like"/>
    <property type="match status" value="1"/>
</dbReference>
<accession>A0A0D7A408</accession>
<evidence type="ECO:0000313" key="3">
    <source>
        <dbReference type="Proteomes" id="UP000054144"/>
    </source>
</evidence>
<name>A0A0D7A408_9AGAR</name>
<reference evidence="2 3" key="1">
    <citation type="journal article" date="2015" name="Fungal Genet. Biol.">
        <title>Evolution of novel wood decay mechanisms in Agaricales revealed by the genome sequences of Fistulina hepatica and Cylindrobasidium torrendii.</title>
        <authorList>
            <person name="Floudas D."/>
            <person name="Held B.W."/>
            <person name="Riley R."/>
            <person name="Nagy L.G."/>
            <person name="Koehler G."/>
            <person name="Ransdell A.S."/>
            <person name="Younus H."/>
            <person name="Chow J."/>
            <person name="Chiniquy J."/>
            <person name="Lipzen A."/>
            <person name="Tritt A."/>
            <person name="Sun H."/>
            <person name="Haridas S."/>
            <person name="LaButti K."/>
            <person name="Ohm R.A."/>
            <person name="Kues U."/>
            <person name="Blanchette R.A."/>
            <person name="Grigoriev I.V."/>
            <person name="Minto R.E."/>
            <person name="Hibbett D.S."/>
        </authorList>
    </citation>
    <scope>NUCLEOTIDE SEQUENCE [LARGE SCALE GENOMIC DNA]</scope>
    <source>
        <strain evidence="2 3">ATCC 64428</strain>
    </source>
</reference>
<evidence type="ECO:0000259" key="1">
    <source>
        <dbReference type="Pfam" id="PF12937"/>
    </source>
</evidence>
<gene>
    <name evidence="2" type="ORF">FISHEDRAFT_76390</name>
</gene>
<dbReference type="OrthoDB" id="3357519at2759"/>
<dbReference type="AlphaFoldDB" id="A0A0D7A408"/>
<keyword evidence="3" id="KW-1185">Reference proteome</keyword>
<organism evidence="2 3">
    <name type="scientific">Fistulina hepatica ATCC 64428</name>
    <dbReference type="NCBI Taxonomy" id="1128425"/>
    <lineage>
        <taxon>Eukaryota</taxon>
        <taxon>Fungi</taxon>
        <taxon>Dikarya</taxon>
        <taxon>Basidiomycota</taxon>
        <taxon>Agaricomycotina</taxon>
        <taxon>Agaricomycetes</taxon>
        <taxon>Agaricomycetidae</taxon>
        <taxon>Agaricales</taxon>
        <taxon>Fistulinaceae</taxon>
        <taxon>Fistulina</taxon>
    </lineage>
</organism>
<sequence length="506" mass="58430">MSSHISLHEDNDPSDFLQNQRLAPNLWFSQTAPRPQNIDAPALKDAIHHVDDTIRCLRATIEIWNGYQPSVDGMTHLESQLEIWYQYRRSLAARLYFLQPPPFVTLPVELLVEIFSWCISPYDRWTPVHEIPLHFRVPCRRRSSMYILAQVCQQWRDVICTNPALHPVLVLTNPPEKRNQAETIARLKTYLESTHQCPINFEIIYRKGPWRRKIFRQLWESPERWGKVEIIYDHHGPPIPIPLALHLLHFPHLSALHTRDFTLPAEPFSRDNLPTLEILGIDARPTVLSVVMPVMPNITCLHVFVLWRHPRDFYTLVGACPLLKALHLKGWAATDYDANPSFHEVEGPVEPVVLSRLRELHILFDADDPLSCIAAPNLVFLKDERLSSASINFVRRSECATTLTDLDLEVEDETMSANAVALMRLTTRVSYLRLSFPFLPRLVAHRSPVYGKIIEALSECTHPGRDNRRFDVLPKLRHLVVNGDQVYESYTCFAALIDLIYERSRA</sequence>
<feature type="domain" description="F-box" evidence="1">
    <location>
        <begin position="105"/>
        <end position="162"/>
    </location>
</feature>
<proteinExistence type="predicted"/>
<evidence type="ECO:0000313" key="2">
    <source>
        <dbReference type="EMBL" id="KIY45533.1"/>
    </source>
</evidence>